<feature type="compositionally biased region" description="Low complexity" evidence="1">
    <location>
        <begin position="26"/>
        <end position="38"/>
    </location>
</feature>
<keyword evidence="3" id="KW-1185">Reference proteome</keyword>
<reference evidence="3" key="1">
    <citation type="submission" date="2016-10" db="EMBL/GenBank/DDBJ databases">
        <authorList>
            <person name="Varghese N."/>
            <person name="Submissions S."/>
        </authorList>
    </citation>
    <scope>NUCLEOTIDE SEQUENCE [LARGE SCALE GENOMIC DNA]</scope>
    <source>
        <strain evidence="3">DSM 40318</strain>
    </source>
</reference>
<organism evidence="2 3">
    <name type="scientific">Streptomyces melanosporofaciens</name>
    <dbReference type="NCBI Taxonomy" id="67327"/>
    <lineage>
        <taxon>Bacteria</taxon>
        <taxon>Bacillati</taxon>
        <taxon>Actinomycetota</taxon>
        <taxon>Actinomycetes</taxon>
        <taxon>Kitasatosporales</taxon>
        <taxon>Streptomycetaceae</taxon>
        <taxon>Streptomyces</taxon>
        <taxon>Streptomyces violaceusniger group</taxon>
    </lineage>
</organism>
<evidence type="ECO:0000313" key="3">
    <source>
        <dbReference type="Proteomes" id="UP000198609"/>
    </source>
</evidence>
<evidence type="ECO:0000256" key="1">
    <source>
        <dbReference type="SAM" id="MobiDB-lite"/>
    </source>
</evidence>
<dbReference type="Proteomes" id="UP000198609">
    <property type="component" value="Unassembled WGS sequence"/>
</dbReference>
<dbReference type="EMBL" id="FNST01000002">
    <property type="protein sequence ID" value="SED25419.1"/>
    <property type="molecule type" value="Genomic_DNA"/>
</dbReference>
<feature type="region of interest" description="Disordered" evidence="1">
    <location>
        <begin position="206"/>
        <end position="340"/>
    </location>
</feature>
<feature type="compositionally biased region" description="Basic residues" evidence="1">
    <location>
        <begin position="208"/>
        <end position="230"/>
    </location>
</feature>
<proteinExistence type="predicted"/>
<sequence length="340" mass="35910">MWRPWNTRVWGSDHTEGGHPWWLRPPGRCPGRSRGLLPRPHPRPRGPCGTSMRASPTTAMSPNAPGRRKTWGGPTAATPSPPAAPPNAELSAAELMKIADTVATALGSSRWAMMIPSAAKTPHTPPMRICPASSPGTVAVVAKQMLAPTPKAAASGRLEPDSVLEVGPCPARLATTASNHAHPVSPCGTRSPGAAPAPICPATVTLCHSRRRSPRHAGRRGSARPGRRAAARSAPGRIPGCEGGPAPAGHRWSVWRRARPDRGSPGSVRRSAPSPPLPTPPPASAWRPLPPRERGTPPAADRRASRSSTAVPHATHRSSRRSPAATRPPPARRTTRWRAR</sequence>
<accession>A0A1H4Z5D9</accession>
<protein>
    <submittedName>
        <fullName evidence="2">Uncharacterized protein</fullName>
    </submittedName>
</protein>
<evidence type="ECO:0000313" key="2">
    <source>
        <dbReference type="EMBL" id="SED25419.1"/>
    </source>
</evidence>
<feature type="compositionally biased region" description="Pro residues" evidence="1">
    <location>
        <begin position="273"/>
        <end position="283"/>
    </location>
</feature>
<feature type="region of interest" description="Disordered" evidence="1">
    <location>
        <begin position="26"/>
        <end position="87"/>
    </location>
</feature>
<name>A0A1H4Z5D9_STRMJ</name>
<feature type="compositionally biased region" description="Polar residues" evidence="1">
    <location>
        <begin position="52"/>
        <end position="61"/>
    </location>
</feature>
<feature type="compositionally biased region" description="Basic and acidic residues" evidence="1">
    <location>
        <begin position="290"/>
        <end position="304"/>
    </location>
</feature>
<dbReference type="AlphaFoldDB" id="A0A1H4Z5D9"/>
<gene>
    <name evidence="2" type="ORF">SAMN04490356_7645</name>
</gene>